<dbReference type="EMBL" id="CAJNNW010036368">
    <property type="protein sequence ID" value="CAE8733630.1"/>
    <property type="molecule type" value="Genomic_DNA"/>
</dbReference>
<proteinExistence type="predicted"/>
<feature type="signal peptide" evidence="1">
    <location>
        <begin position="1"/>
        <end position="36"/>
    </location>
</feature>
<evidence type="ECO:0000313" key="2">
    <source>
        <dbReference type="EMBL" id="CAE8733630.1"/>
    </source>
</evidence>
<dbReference type="AlphaFoldDB" id="A0A813LGS5"/>
<name>A0A813LGS5_POLGL</name>
<evidence type="ECO:0000256" key="1">
    <source>
        <dbReference type="SAM" id="SignalP"/>
    </source>
</evidence>
<accession>A0A813LGS5</accession>
<keyword evidence="1" id="KW-0732">Signal</keyword>
<protein>
    <submittedName>
        <fullName evidence="2">Uncharacterized protein</fullName>
    </submittedName>
</protein>
<gene>
    <name evidence="2" type="ORF">PGLA2088_LOCUS46921</name>
</gene>
<evidence type="ECO:0000313" key="3">
    <source>
        <dbReference type="Proteomes" id="UP000626109"/>
    </source>
</evidence>
<feature type="chain" id="PRO_5032801796" evidence="1">
    <location>
        <begin position="37"/>
        <end position="598"/>
    </location>
</feature>
<sequence>MQPFNVCSCPCQKGNLGTPSRTLVLISATFLFLCSAAGGGGGVGEQNLDVSNAWLNLPEIRLLQDTTFPPFIPEYFLDQLSSSELQEIRDLRSPVFTEEMQEKLDYQKLLGGLMTHITVRSLHGTSWPRVTDLLFSLHILPLPVDFVRSTALQLEGILVSLANSYYCSVMMVAPCEPLLELFRNGGVPPVQETREEDLYLYLGSPATYCAEALAVLEAAVANMTPFAVEPVYRGPVFAAPGDVTVSDPECDVRSWEAPKWSSETPQLIYDTEHGRLLQKFMSVEEILARLAAAGHFARTAVNFGAGFPAGHEGLCLDRKAARLRSSLEENLYRAVDPVNCLVLNGFPAVLFDDQSDSLTVLSETFADRSDVVIVNRSVRGHSVQEELQLALRKLALAGPRGKDEVSERRAREIDVLKIDIDSYDLEVLESVLQLWRPFVIYLELALRQIPPGFSVAPVFPADDDKGFSEDEGATNPLNDGFSAAQASLGAYLQVMKGRYSLLQIEGPAVDAVFVRQDVARLFPFARHGADEIFKRYVHCDFYYRHSPRYFTTLICDYGILRRETIPMVLRQKILERCLFLELEVLRGSTVPYTVRSRY</sequence>
<dbReference type="Proteomes" id="UP000626109">
    <property type="component" value="Unassembled WGS sequence"/>
</dbReference>
<comment type="caution">
    <text evidence="2">The sequence shown here is derived from an EMBL/GenBank/DDBJ whole genome shotgun (WGS) entry which is preliminary data.</text>
</comment>
<organism evidence="2 3">
    <name type="scientific">Polarella glacialis</name>
    <name type="common">Dinoflagellate</name>
    <dbReference type="NCBI Taxonomy" id="89957"/>
    <lineage>
        <taxon>Eukaryota</taxon>
        <taxon>Sar</taxon>
        <taxon>Alveolata</taxon>
        <taxon>Dinophyceae</taxon>
        <taxon>Suessiales</taxon>
        <taxon>Suessiaceae</taxon>
        <taxon>Polarella</taxon>
    </lineage>
</organism>
<reference evidence="2" key="1">
    <citation type="submission" date="2021-02" db="EMBL/GenBank/DDBJ databases">
        <authorList>
            <person name="Dougan E. K."/>
            <person name="Rhodes N."/>
            <person name="Thang M."/>
            <person name="Chan C."/>
        </authorList>
    </citation>
    <scope>NUCLEOTIDE SEQUENCE</scope>
</reference>